<keyword evidence="4" id="KW-0963">Cytoplasm</keyword>
<evidence type="ECO:0000256" key="3">
    <source>
        <dbReference type="ARBA" id="ARBA00022468"/>
    </source>
</evidence>
<dbReference type="InterPro" id="IPR036291">
    <property type="entry name" value="NAD(P)-bd_dom_sf"/>
</dbReference>
<dbReference type="SMART" id="SM00164">
    <property type="entry name" value="TBC"/>
    <property type="match status" value="1"/>
</dbReference>
<feature type="region of interest" description="Disordered" evidence="11">
    <location>
        <begin position="1"/>
        <end position="64"/>
    </location>
</feature>
<dbReference type="InterPro" id="IPR013549">
    <property type="entry name" value="DUF1731"/>
</dbReference>
<dbReference type="GO" id="GO:0001669">
    <property type="term" value="C:acrosomal vesicle"/>
    <property type="evidence" value="ECO:0007669"/>
    <property type="project" value="UniProtKB-SubCell"/>
</dbReference>
<dbReference type="Pfam" id="PF00566">
    <property type="entry name" value="RabGAP-TBC"/>
    <property type="match status" value="1"/>
</dbReference>
<dbReference type="Gene3D" id="1.10.472.80">
    <property type="entry name" value="Ypt/Rab-GAP domain of gyp1p, domain 3"/>
    <property type="match status" value="1"/>
</dbReference>
<comment type="subcellular location">
    <subcellularLocation>
        <location evidence="2">Cytoplasm</location>
        <location evidence="2">Cytoskeleton</location>
    </subcellularLocation>
    <subcellularLocation>
        <location evidence="1">Cytoplasmic vesicle</location>
        <location evidence="1">Secretory vesicle</location>
        <location evidence="1">Acrosome</location>
    </subcellularLocation>
</comment>
<dbReference type="Proteomes" id="UP000664991">
    <property type="component" value="Unassembled WGS sequence"/>
</dbReference>
<organism evidence="13 14">
    <name type="scientific">Ovis aries</name>
    <name type="common">Sheep</name>
    <dbReference type="NCBI Taxonomy" id="9940"/>
    <lineage>
        <taxon>Eukaryota</taxon>
        <taxon>Metazoa</taxon>
        <taxon>Chordata</taxon>
        <taxon>Craniata</taxon>
        <taxon>Vertebrata</taxon>
        <taxon>Euteleostomi</taxon>
        <taxon>Mammalia</taxon>
        <taxon>Eutheria</taxon>
        <taxon>Laurasiatheria</taxon>
        <taxon>Artiodactyla</taxon>
        <taxon>Ruminantia</taxon>
        <taxon>Pecora</taxon>
        <taxon>Bovidae</taxon>
        <taxon>Caprinae</taxon>
        <taxon>Ovis</taxon>
    </lineage>
</organism>
<dbReference type="PANTHER" id="PTHR11092:SF0">
    <property type="entry name" value="EPIMERASE FAMILY PROTEIN SDR39U1"/>
    <property type="match status" value="1"/>
</dbReference>
<keyword evidence="8" id="KW-0968">Cytoplasmic vesicle</keyword>
<dbReference type="FunFam" id="1.10.472.80:FF:000037">
    <property type="entry name" value="TBC1 domain family member 21"/>
    <property type="match status" value="1"/>
</dbReference>
<dbReference type="CDD" id="cd05242">
    <property type="entry name" value="SDR_a8"/>
    <property type="match status" value="1"/>
</dbReference>
<keyword evidence="3" id="KW-0343">GTPase activation</keyword>
<dbReference type="Gene3D" id="1.10.8.270">
    <property type="entry name" value="putative rabgap domain of human tbc1 domain family member 14 like domains"/>
    <property type="match status" value="1"/>
</dbReference>
<evidence type="ECO:0000256" key="11">
    <source>
        <dbReference type="SAM" id="MobiDB-lite"/>
    </source>
</evidence>
<evidence type="ECO:0000256" key="9">
    <source>
        <dbReference type="ARBA" id="ARBA00067515"/>
    </source>
</evidence>
<dbReference type="AlphaFoldDB" id="A0A836A548"/>
<protein>
    <recommendedName>
        <fullName evidence="9">TBC1 domain family member 21</fullName>
    </recommendedName>
    <alternativeName>
        <fullName evidence="10">Male germ cell Rab GTPase-activating protein</fullName>
    </alternativeName>
</protein>
<dbReference type="Pfam" id="PF08338">
    <property type="entry name" value="DUF1731"/>
    <property type="match status" value="1"/>
</dbReference>
<dbReference type="NCBIfam" id="TIGR01777">
    <property type="entry name" value="yfcH"/>
    <property type="match status" value="1"/>
</dbReference>
<evidence type="ECO:0000313" key="13">
    <source>
        <dbReference type="EMBL" id="KAG5206296.1"/>
    </source>
</evidence>
<keyword evidence="6" id="KW-0744">Spermatogenesis</keyword>
<name>A0A836A548_SHEEP</name>
<dbReference type="GO" id="GO:0030154">
    <property type="term" value="P:cell differentiation"/>
    <property type="evidence" value="ECO:0007669"/>
    <property type="project" value="UniProtKB-KW"/>
</dbReference>
<feature type="domain" description="Rab-GAP TBC" evidence="12">
    <location>
        <begin position="377"/>
        <end position="585"/>
    </location>
</feature>
<dbReference type="InterPro" id="IPR010099">
    <property type="entry name" value="SDR39U1"/>
</dbReference>
<feature type="region of interest" description="Disordered" evidence="11">
    <location>
        <begin position="674"/>
        <end position="693"/>
    </location>
</feature>
<dbReference type="InterPro" id="IPR035969">
    <property type="entry name" value="Rab-GAP_TBC_sf"/>
</dbReference>
<evidence type="ECO:0000256" key="4">
    <source>
        <dbReference type="ARBA" id="ARBA00022490"/>
    </source>
</evidence>
<evidence type="ECO:0000313" key="14">
    <source>
        <dbReference type="Proteomes" id="UP000664991"/>
    </source>
</evidence>
<dbReference type="InterPro" id="IPR001509">
    <property type="entry name" value="Epimerase_deHydtase"/>
</dbReference>
<comment type="caution">
    <text evidence="13">The sequence shown here is derived from an EMBL/GenBank/DDBJ whole genome shotgun (WGS) entry which is preliminary data.</text>
</comment>
<dbReference type="GO" id="GO:0007283">
    <property type="term" value="P:spermatogenesis"/>
    <property type="evidence" value="ECO:0007669"/>
    <property type="project" value="UniProtKB-KW"/>
</dbReference>
<evidence type="ECO:0000256" key="10">
    <source>
        <dbReference type="ARBA" id="ARBA00078842"/>
    </source>
</evidence>
<dbReference type="Pfam" id="PF01370">
    <property type="entry name" value="Epimerase"/>
    <property type="match status" value="1"/>
</dbReference>
<dbReference type="GO" id="GO:0005856">
    <property type="term" value="C:cytoskeleton"/>
    <property type="evidence" value="ECO:0007669"/>
    <property type="project" value="UniProtKB-SubCell"/>
</dbReference>
<dbReference type="PANTHER" id="PTHR11092">
    <property type="entry name" value="SUGAR NUCLEOTIDE EPIMERASE RELATED"/>
    <property type="match status" value="1"/>
</dbReference>
<proteinExistence type="predicted"/>
<dbReference type="SUPFAM" id="SSF47923">
    <property type="entry name" value="Ypt/Rab-GAP domain of gyp1p"/>
    <property type="match status" value="2"/>
</dbReference>
<evidence type="ECO:0000256" key="1">
    <source>
        <dbReference type="ARBA" id="ARBA00004218"/>
    </source>
</evidence>
<dbReference type="EMBL" id="JAEMGP010000007">
    <property type="protein sequence ID" value="KAG5206296.1"/>
    <property type="molecule type" value="Genomic_DNA"/>
</dbReference>
<reference evidence="13 14" key="1">
    <citation type="submission" date="2020-12" db="EMBL/GenBank/DDBJ databases">
        <title>De novo assembly of Tibetan sheep genome.</title>
        <authorList>
            <person name="Li X."/>
        </authorList>
    </citation>
    <scope>NUCLEOTIDE SEQUENCE [LARGE SCALE GENOMIC DNA]</scope>
    <source>
        <tissue evidence="13">Heart</tissue>
    </source>
</reference>
<dbReference type="PROSITE" id="PS50086">
    <property type="entry name" value="TBC_RABGAP"/>
    <property type="match status" value="1"/>
</dbReference>
<keyword evidence="5" id="KW-0221">Differentiation</keyword>
<evidence type="ECO:0000256" key="7">
    <source>
        <dbReference type="ARBA" id="ARBA00023212"/>
    </source>
</evidence>
<dbReference type="SUPFAM" id="SSF51735">
    <property type="entry name" value="NAD(P)-binding Rossmann-fold domains"/>
    <property type="match status" value="1"/>
</dbReference>
<dbReference type="Gene3D" id="3.40.50.720">
    <property type="entry name" value="NAD(P)-binding Rossmann-like Domain"/>
    <property type="match status" value="1"/>
</dbReference>
<evidence type="ECO:0000256" key="2">
    <source>
        <dbReference type="ARBA" id="ARBA00004245"/>
    </source>
</evidence>
<gene>
    <name evidence="13" type="ORF">JEQ12_017869</name>
</gene>
<dbReference type="FunFam" id="1.10.8.270:FF:000029">
    <property type="entry name" value="TBC1 domain family member 21"/>
    <property type="match status" value="1"/>
</dbReference>
<evidence type="ECO:0000259" key="12">
    <source>
        <dbReference type="PROSITE" id="PS50086"/>
    </source>
</evidence>
<keyword evidence="7" id="KW-0206">Cytoskeleton</keyword>
<evidence type="ECO:0000256" key="5">
    <source>
        <dbReference type="ARBA" id="ARBA00022782"/>
    </source>
</evidence>
<dbReference type="GO" id="GO:0005096">
    <property type="term" value="F:GTPase activator activity"/>
    <property type="evidence" value="ECO:0007669"/>
    <property type="project" value="UniProtKB-KW"/>
</dbReference>
<sequence>MSKVPAGPGLRGHRENKVATRSQKQKKGSWNHSMDIDRDLPGGPMVKNPPSNARDLGSIPGQGTETLHAMGQLSQHVATVEPRCPGAPSIATREKAVTCNGGSCMMQLRPNTAENRKPGEAEPPGPPHPWAQQLWFGSAECLMVLRLYPRSKPVTRNEHITYSNIEACEVVKIEYDLVKGEALSSWCLWEEDGELEEVQVCSKADAGALKPEEGNGACLSMDVMPSISLALNEARYSQSCFNLSSSPDPQSLPVPGPGTSGNWFRAHHQQQQQRYCYFCFCSDCYSFYAEHFTCTYTHEHFTCTILLDLKTDLRETHVLTAGFTIPSSAGHTLDGKFGVEVKRKPPIDKTEWDGFFDENGHLAKSRDFICVNILERGLHPTVRTEAWKFLTGYYSWQSSQDERLTVDSTRRKNYEALCQMYQKIQPLLENLHRNFIETRNSITYDIKKLYDKDPLGNVLLDKKKLEKILLLSYVCNTQAEYQQGFHEMVMIFQLMLEHDHETFWLFQFFLQKTEHSCVINIGVGKNLDMLNTLIDFLDPVFAEHLKGKGAGAVPSLFPWFCLCFQRAFKTFDDVWRLWEVLLTGKPCRNFQVLVAYSMLQMVRPQVLQESMTGDDILLACNNLIDLDADELISAACIVYAELIQKDARVCRNKARELRDLSCILVGGRRCPSPGAPATVTTNPNEKPQAPEGGGTGFIGTALTQLLKARGHEVTLISRKPGPDRITWDDLTTSGLPRCDAAVNLAGENILNPLRRWNAAFQKEVLSSRLETTQTLARAIAKAPQPPQAWALVTGVAYYQPSLTAEYDEDSPGGDFDFFSNLVTKWEAAARLPGDSTRQVVVRSGVVLGRGGGAIGHMLLPFRLGLGGPIGSGHQFFPWIHIRDLAGILAHALETSHVQGILNGVAPASSTTNAEFARALGTALGRPAFIPLPTAVVQAVFGQERAVMLLEGQKVVPRRTLAAGYQYSFPELGAALKEVIA</sequence>
<evidence type="ECO:0000256" key="8">
    <source>
        <dbReference type="ARBA" id="ARBA00023329"/>
    </source>
</evidence>
<dbReference type="InterPro" id="IPR000195">
    <property type="entry name" value="Rab-GAP-TBC_dom"/>
</dbReference>
<evidence type="ECO:0000256" key="6">
    <source>
        <dbReference type="ARBA" id="ARBA00022871"/>
    </source>
</evidence>
<accession>A0A836A548</accession>